<dbReference type="AlphaFoldDB" id="A0AB33KDF3"/>
<evidence type="ECO:0000256" key="2">
    <source>
        <dbReference type="ARBA" id="ARBA00007928"/>
    </source>
</evidence>
<gene>
    <name evidence="9" type="ORF">SCMC78_25040</name>
</gene>
<keyword evidence="5 8" id="KW-1133">Transmembrane helix</keyword>
<evidence type="ECO:0000256" key="3">
    <source>
        <dbReference type="ARBA" id="ARBA00022475"/>
    </source>
</evidence>
<feature type="region of interest" description="Disordered" evidence="7">
    <location>
        <begin position="232"/>
        <end position="295"/>
    </location>
</feature>
<evidence type="ECO:0000256" key="5">
    <source>
        <dbReference type="ARBA" id="ARBA00022989"/>
    </source>
</evidence>
<dbReference type="GO" id="GO:0005886">
    <property type="term" value="C:plasma membrane"/>
    <property type="evidence" value="ECO:0007669"/>
    <property type="project" value="UniProtKB-SubCell"/>
</dbReference>
<dbReference type="GO" id="GO:0015820">
    <property type="term" value="P:L-leucine transport"/>
    <property type="evidence" value="ECO:0007669"/>
    <property type="project" value="TreeGrafter"/>
</dbReference>
<evidence type="ECO:0000256" key="1">
    <source>
        <dbReference type="ARBA" id="ARBA00004651"/>
    </source>
</evidence>
<feature type="transmembrane region" description="Helical" evidence="8">
    <location>
        <begin position="432"/>
        <end position="453"/>
    </location>
</feature>
<feature type="region of interest" description="Disordered" evidence="7">
    <location>
        <begin position="166"/>
        <end position="211"/>
    </location>
</feature>
<accession>A0AB33KDF3</accession>
<evidence type="ECO:0000313" key="9">
    <source>
        <dbReference type="EMBL" id="BFP52697.1"/>
    </source>
</evidence>
<dbReference type="EMBL" id="AP035884">
    <property type="protein sequence ID" value="BFP52697.1"/>
    <property type="molecule type" value="Genomic_DNA"/>
</dbReference>
<reference evidence="9" key="1">
    <citation type="submission" date="2024-07" db="EMBL/GenBank/DDBJ databases">
        <title>Complete genome sequences of cellulolytic bacteria, Kitasatospora sp. CMC57 and Streptomyces sp. CMC78, isolated from Japanese agricultural soil.</title>
        <authorList>
            <person name="Hashimoto T."/>
            <person name="Ito M."/>
            <person name="Iwamoto M."/>
            <person name="Fukahori D."/>
            <person name="Shoda T."/>
            <person name="Sakoda M."/>
            <person name="Morohoshi T."/>
            <person name="Mitsuboshi M."/>
            <person name="Nishizawa T."/>
        </authorList>
    </citation>
    <scope>NUCLEOTIDE SEQUENCE</scope>
    <source>
        <strain evidence="9">CMC78</strain>
    </source>
</reference>
<organism evidence="9">
    <name type="scientific">Streptomyces sp. CMC78</name>
    <dbReference type="NCBI Taxonomy" id="3231512"/>
    <lineage>
        <taxon>Bacteria</taxon>
        <taxon>Bacillati</taxon>
        <taxon>Actinomycetota</taxon>
        <taxon>Actinomycetes</taxon>
        <taxon>Kitasatosporales</taxon>
        <taxon>Streptomycetaceae</taxon>
        <taxon>Streptomyces</taxon>
    </lineage>
</organism>
<feature type="transmembrane region" description="Helical" evidence="8">
    <location>
        <begin position="344"/>
        <end position="368"/>
    </location>
</feature>
<dbReference type="Pfam" id="PF01810">
    <property type="entry name" value="LysE"/>
    <property type="match status" value="1"/>
</dbReference>
<proteinExistence type="inferred from homology"/>
<protein>
    <recommendedName>
        <fullName evidence="10">Leucine export protein LeuE</fullName>
    </recommendedName>
</protein>
<evidence type="ECO:0000256" key="4">
    <source>
        <dbReference type="ARBA" id="ARBA00022692"/>
    </source>
</evidence>
<comment type="subcellular location">
    <subcellularLocation>
        <location evidence="1">Cell membrane</location>
        <topology evidence="1">Multi-pass membrane protein</topology>
    </subcellularLocation>
</comment>
<dbReference type="PANTHER" id="PTHR30086:SF15">
    <property type="entry name" value="LEUCINE EFFLUX PROTEIN"/>
    <property type="match status" value="1"/>
</dbReference>
<keyword evidence="6 8" id="KW-0472">Membrane</keyword>
<dbReference type="InterPro" id="IPR001123">
    <property type="entry name" value="LeuE-type"/>
</dbReference>
<keyword evidence="3" id="KW-1003">Cell membrane</keyword>
<feature type="transmembrane region" description="Helical" evidence="8">
    <location>
        <begin position="465"/>
        <end position="488"/>
    </location>
</feature>
<evidence type="ECO:0008006" key="10">
    <source>
        <dbReference type="Google" id="ProtNLM"/>
    </source>
</evidence>
<evidence type="ECO:0000256" key="6">
    <source>
        <dbReference type="ARBA" id="ARBA00023136"/>
    </source>
</evidence>
<dbReference type="NCBIfam" id="NF008201">
    <property type="entry name" value="PRK10958.1"/>
    <property type="match status" value="1"/>
</dbReference>
<keyword evidence="4 8" id="KW-0812">Transmembrane</keyword>
<evidence type="ECO:0000256" key="8">
    <source>
        <dbReference type="SAM" id="Phobius"/>
    </source>
</evidence>
<sequence>MGLRPKCPIWRSLAWSSRTWSLWDPVRIRTRGAGAVLGSGAVRAGAAVDAFGLGGGVVGEGVGGFASSVAEAVGEGLAVGAAACVARTGGGASCAPVAVPGSQAVARAARATIETIGTAVTRRARGRLPPVLGAGAEGDADAFAMAGPLVPVTALGTVGAVGPLGTACPPGPDTPGLDTPGLETPEPDTPGPDIASCARTRSPSMPPLASRPSHPLFVSAIARSPLAHPPARCLLYGTDSRPARSPNPPSDPRRASSPPRVRPVDHGRVRPAGAGPLRPGAEPLIPPGETAGRRPVRTCETPSMLGVTDLPTYLAGLALIVLLPGPNSLYVLSVAARRGVRTGYTAAAGVWTGDTVLMTLSALGAASLLQTTPLLFAIVKYAGAGYLTWMAIGMLRAAVSLWRERHRRTAELVETAEAPEAAASMERPYRRALVVSLINPKAILFLISFFVQFVDPGYAYPALSFLVLGTLLQLASFAYLSVLIFGGTRLAAAFRRRKRLSAGATSAAGVLFLGFAAKLSLSSV</sequence>
<name>A0AB33KDF3_9ACTN</name>
<evidence type="ECO:0000256" key="7">
    <source>
        <dbReference type="SAM" id="MobiDB-lite"/>
    </source>
</evidence>
<dbReference type="GO" id="GO:0015190">
    <property type="term" value="F:L-leucine transmembrane transporter activity"/>
    <property type="evidence" value="ECO:0007669"/>
    <property type="project" value="TreeGrafter"/>
</dbReference>
<dbReference type="PANTHER" id="PTHR30086">
    <property type="entry name" value="ARGININE EXPORTER PROTEIN ARGO"/>
    <property type="match status" value="1"/>
</dbReference>
<dbReference type="KEGG" id="stcm:SCMC78_25040"/>
<feature type="transmembrane region" description="Helical" evidence="8">
    <location>
        <begin position="313"/>
        <end position="332"/>
    </location>
</feature>
<feature type="transmembrane region" description="Helical" evidence="8">
    <location>
        <begin position="500"/>
        <end position="521"/>
    </location>
</feature>
<comment type="similarity">
    <text evidence="2">Belongs to the Rht family.</text>
</comment>
<feature type="transmembrane region" description="Helical" evidence="8">
    <location>
        <begin position="374"/>
        <end position="399"/>
    </location>
</feature>